<evidence type="ECO:0000256" key="8">
    <source>
        <dbReference type="SAM" id="Phobius"/>
    </source>
</evidence>
<proteinExistence type="inferred from homology"/>
<evidence type="ECO:0000313" key="10">
    <source>
        <dbReference type="Proteomes" id="UP000305546"/>
    </source>
</evidence>
<sequence length="493" mass="53970">MSTPCSGRIVQWQENTMTAVDLSRPATTTSPDSRTPLNTGLRWAAGITVGLVVWFIHIPDLNVRQEHGAALILATIVLWLLRAAPQGVVALLFVVTAILSGVSDGETLLRPSWTSSQIWFVFASFGFGYMIADTSLGERLTSRLLRYFSRSFWSFGLFAIVSGTVFSVIGMAGDFARVGILYPVIAAAGATMKGLRREASTRAMAMMILGVGQPTLMYVFNGFWLNQTFLGLAQEKLSYVGWFTHFMVPSLAVSVLGLIAIRILFAADIKIPADISRSKLESLGRLTPAEWRTMGFIGLAIALWLTSSWTGLDAGWIALSVFVLMLLPGIGVMNFQDFTRRMNWNIIFFLTGAFALGALIKELHLAPIVEHWLVPSQLPNNPFVLGIVASLLSMLIHLFTGDAASAMAVTVPVFHHAAVMYGLNPLVYGFVAYMSIFSQYFFLYQAAGVLFAYGYGLFTQKDIFKFGLASVITTSLGLGVVGVFYWQVTGMLH</sequence>
<dbReference type="InterPro" id="IPR001898">
    <property type="entry name" value="SLC13A/DASS"/>
</dbReference>
<accession>A0A5C4M1J2</accession>
<evidence type="ECO:0000313" key="9">
    <source>
        <dbReference type="EMBL" id="TNC25336.1"/>
    </source>
</evidence>
<dbReference type="GO" id="GO:0005886">
    <property type="term" value="C:plasma membrane"/>
    <property type="evidence" value="ECO:0007669"/>
    <property type="project" value="TreeGrafter"/>
</dbReference>
<dbReference type="AlphaFoldDB" id="A0A5C4M1J2"/>
<evidence type="ECO:0000256" key="1">
    <source>
        <dbReference type="ARBA" id="ARBA00004141"/>
    </source>
</evidence>
<dbReference type="PANTHER" id="PTHR10283:SF82">
    <property type="entry name" value="SOLUTE CARRIER FAMILY 13 MEMBER 2"/>
    <property type="match status" value="1"/>
</dbReference>
<dbReference type="GO" id="GO:0008514">
    <property type="term" value="F:organic anion transmembrane transporter activity"/>
    <property type="evidence" value="ECO:0007669"/>
    <property type="project" value="UniProtKB-ARBA"/>
</dbReference>
<comment type="caution">
    <text evidence="9">The sequence shown here is derived from an EMBL/GenBank/DDBJ whole genome shotgun (WGS) entry which is preliminary data.</text>
</comment>
<keyword evidence="6 8" id="KW-0472">Membrane</keyword>
<name>A0A5C4M1J2_9PSEU</name>
<gene>
    <name evidence="9" type="ORF">FG385_14635</name>
</gene>
<feature type="transmembrane region" description="Helical" evidence="8">
    <location>
        <begin position="246"/>
        <end position="269"/>
    </location>
</feature>
<keyword evidence="4 8" id="KW-0812">Transmembrane</keyword>
<comment type="similarity">
    <text evidence="2">Belongs to the SLC13A/DASS transporter (TC 2.A.47) family. NADC subfamily.</text>
</comment>
<dbReference type="PANTHER" id="PTHR10283">
    <property type="entry name" value="SOLUTE CARRIER FAMILY 13 MEMBER"/>
    <property type="match status" value="1"/>
</dbReference>
<evidence type="ECO:0000256" key="5">
    <source>
        <dbReference type="ARBA" id="ARBA00022989"/>
    </source>
</evidence>
<dbReference type="Proteomes" id="UP000305546">
    <property type="component" value="Unassembled WGS sequence"/>
</dbReference>
<feature type="transmembrane region" description="Helical" evidence="8">
    <location>
        <begin position="175"/>
        <end position="192"/>
    </location>
</feature>
<keyword evidence="10" id="KW-1185">Reference proteome</keyword>
<feature type="transmembrane region" description="Helical" evidence="8">
    <location>
        <begin position="204"/>
        <end position="226"/>
    </location>
</feature>
<evidence type="ECO:0000256" key="7">
    <source>
        <dbReference type="ARBA" id="ARBA00031174"/>
    </source>
</evidence>
<comment type="subcellular location">
    <subcellularLocation>
        <location evidence="1">Membrane</location>
        <topology evidence="1">Multi-pass membrane protein</topology>
    </subcellularLocation>
</comment>
<keyword evidence="5 8" id="KW-1133">Transmembrane helix</keyword>
<organism evidence="9 10">
    <name type="scientific">Amycolatopsis alkalitolerans</name>
    <dbReference type="NCBI Taxonomy" id="2547244"/>
    <lineage>
        <taxon>Bacteria</taxon>
        <taxon>Bacillati</taxon>
        <taxon>Actinomycetota</taxon>
        <taxon>Actinomycetes</taxon>
        <taxon>Pseudonocardiales</taxon>
        <taxon>Pseudonocardiaceae</taxon>
        <taxon>Amycolatopsis</taxon>
    </lineage>
</organism>
<protein>
    <recommendedName>
        <fullName evidence="3">Sodium-dependent dicarboxylate transporter SdcS</fullName>
    </recommendedName>
    <alternativeName>
        <fullName evidence="7">Na(+)/dicarboxylate symporter</fullName>
    </alternativeName>
</protein>
<feature type="transmembrane region" description="Helical" evidence="8">
    <location>
        <begin position="70"/>
        <end position="98"/>
    </location>
</feature>
<dbReference type="GO" id="GO:1905039">
    <property type="term" value="P:carboxylic acid transmembrane transport"/>
    <property type="evidence" value="ECO:0007669"/>
    <property type="project" value="UniProtKB-ARBA"/>
</dbReference>
<feature type="transmembrane region" description="Helical" evidence="8">
    <location>
        <begin position="148"/>
        <end position="169"/>
    </location>
</feature>
<evidence type="ECO:0000256" key="3">
    <source>
        <dbReference type="ARBA" id="ARBA00020150"/>
    </source>
</evidence>
<feature type="transmembrane region" description="Helical" evidence="8">
    <location>
        <begin position="380"/>
        <end position="399"/>
    </location>
</feature>
<feature type="transmembrane region" description="Helical" evidence="8">
    <location>
        <begin position="315"/>
        <end position="335"/>
    </location>
</feature>
<feature type="transmembrane region" description="Helical" evidence="8">
    <location>
        <begin position="342"/>
        <end position="360"/>
    </location>
</feature>
<feature type="transmembrane region" description="Helical" evidence="8">
    <location>
        <begin position="118"/>
        <end position="136"/>
    </location>
</feature>
<dbReference type="EMBL" id="VDFW01000011">
    <property type="protein sequence ID" value="TNC25336.1"/>
    <property type="molecule type" value="Genomic_DNA"/>
</dbReference>
<feature type="transmembrane region" description="Helical" evidence="8">
    <location>
        <begin position="466"/>
        <end position="488"/>
    </location>
</feature>
<evidence type="ECO:0000256" key="4">
    <source>
        <dbReference type="ARBA" id="ARBA00022692"/>
    </source>
</evidence>
<dbReference type="Pfam" id="PF00939">
    <property type="entry name" value="Na_sulph_symp"/>
    <property type="match status" value="1"/>
</dbReference>
<feature type="transmembrane region" description="Helical" evidence="8">
    <location>
        <begin position="289"/>
        <end position="309"/>
    </location>
</feature>
<evidence type="ECO:0000256" key="6">
    <source>
        <dbReference type="ARBA" id="ARBA00023136"/>
    </source>
</evidence>
<feature type="transmembrane region" description="Helical" evidence="8">
    <location>
        <begin position="430"/>
        <end position="454"/>
    </location>
</feature>
<evidence type="ECO:0000256" key="2">
    <source>
        <dbReference type="ARBA" id="ARBA00006772"/>
    </source>
</evidence>
<feature type="transmembrane region" description="Helical" evidence="8">
    <location>
        <begin position="40"/>
        <end position="58"/>
    </location>
</feature>
<reference evidence="9 10" key="1">
    <citation type="submission" date="2019-06" db="EMBL/GenBank/DDBJ databases">
        <title>Amycolatopsis alkalitolerans sp. nov., isolated from Gastrodia elata Blume.</title>
        <authorList>
            <person name="Narsing Rao M.P."/>
            <person name="Li W.J."/>
        </authorList>
    </citation>
    <scope>NUCLEOTIDE SEQUENCE [LARGE SCALE GENOMIC DNA]</scope>
    <source>
        <strain evidence="9 10">SYSUP0005</strain>
    </source>
</reference>